<proteinExistence type="predicted"/>
<evidence type="ECO:0000313" key="2">
    <source>
        <dbReference type="Proteomes" id="UP000003340"/>
    </source>
</evidence>
<dbReference type="HOGENOM" id="CLU_1352675_0_0_9"/>
<dbReference type="STRING" id="537013.CLOSTMETH_03218"/>
<sequence>MPCPAERKQKNMKKVLRFIVIAAITLGMATGCEKNGPEKNVFLETEVGITFSMTYEDFFASFNSRVESVSKVGEVDCQDPWRPLSTIVYNYPAAEGAIASTLLVHVYSTTKNVYSLEHDLWLDLSDETERQQWVERIRALILSIDLDMDEMGCEKLMEELGVFDCSDLEDGYLKSNFLHGIRYTLRYDLYAQKDGGRRVEFSCATYRN</sequence>
<dbReference type="Proteomes" id="UP000003340">
    <property type="component" value="Unassembled WGS sequence"/>
</dbReference>
<comment type="caution">
    <text evidence="1">The sequence shown here is derived from an EMBL/GenBank/DDBJ whole genome shotgun (WGS) entry which is preliminary data.</text>
</comment>
<reference evidence="1 2" key="1">
    <citation type="submission" date="2009-01" db="EMBL/GenBank/DDBJ databases">
        <authorList>
            <person name="Fulton L."/>
            <person name="Clifton S."/>
            <person name="Fulton B."/>
            <person name="Xu J."/>
            <person name="Minx P."/>
            <person name="Pepin K.H."/>
            <person name="Johnson M."/>
            <person name="Bhonagiri V."/>
            <person name="Nash W.E."/>
            <person name="Mardis E.R."/>
            <person name="Wilson R.K."/>
        </authorList>
    </citation>
    <scope>NUCLEOTIDE SEQUENCE [LARGE SCALE GENOMIC DNA]</scope>
    <source>
        <strain evidence="1 2">DSM 5476</strain>
    </source>
</reference>
<reference evidence="1 2" key="2">
    <citation type="submission" date="2009-02" db="EMBL/GenBank/DDBJ databases">
        <title>Draft genome sequence of Clostridium methylpentosum (DSM 5476).</title>
        <authorList>
            <person name="Sudarsanam P."/>
            <person name="Ley R."/>
            <person name="Guruge J."/>
            <person name="Turnbaugh P.J."/>
            <person name="Mahowald M."/>
            <person name="Liep D."/>
            <person name="Gordon J."/>
        </authorList>
    </citation>
    <scope>NUCLEOTIDE SEQUENCE [LARGE SCALE GENOMIC DNA]</scope>
    <source>
        <strain evidence="1 2">DSM 5476</strain>
    </source>
</reference>
<accession>C0EHI1</accession>
<gene>
    <name evidence="1" type="ORF">CLOSTMETH_03218</name>
</gene>
<evidence type="ECO:0008006" key="3">
    <source>
        <dbReference type="Google" id="ProtNLM"/>
    </source>
</evidence>
<keyword evidence="2" id="KW-1185">Reference proteome</keyword>
<organism evidence="1 2">
    <name type="scientific">[Clostridium] methylpentosum DSM 5476</name>
    <dbReference type="NCBI Taxonomy" id="537013"/>
    <lineage>
        <taxon>Bacteria</taxon>
        <taxon>Bacillati</taxon>
        <taxon>Bacillota</taxon>
        <taxon>Clostridia</taxon>
        <taxon>Eubacteriales</taxon>
        <taxon>Oscillospiraceae</taxon>
        <taxon>Oscillospiraceae incertae sedis</taxon>
    </lineage>
</organism>
<protein>
    <recommendedName>
        <fullName evidence="3">Lipoprotein</fullName>
    </recommendedName>
</protein>
<name>C0EHI1_9FIRM</name>
<evidence type="ECO:0000313" key="1">
    <source>
        <dbReference type="EMBL" id="EEG29105.1"/>
    </source>
</evidence>
<dbReference type="PROSITE" id="PS51257">
    <property type="entry name" value="PROKAR_LIPOPROTEIN"/>
    <property type="match status" value="1"/>
</dbReference>
<dbReference type="AlphaFoldDB" id="C0EHI1"/>
<dbReference type="EMBL" id="ACEC01000115">
    <property type="protein sequence ID" value="EEG29105.1"/>
    <property type="molecule type" value="Genomic_DNA"/>
</dbReference>